<dbReference type="RefSeq" id="WP_264945931.1">
    <property type="nucleotide sequence ID" value="NZ_JAPDRA010000010.1"/>
</dbReference>
<keyword evidence="2" id="KW-1185">Reference proteome</keyword>
<proteinExistence type="predicted"/>
<dbReference type="Proteomes" id="UP001596977">
    <property type="component" value="Unassembled WGS sequence"/>
</dbReference>
<dbReference type="NCBIfam" id="TIGR01725">
    <property type="entry name" value="phge_HK97_gp10"/>
    <property type="match status" value="1"/>
</dbReference>
<comment type="caution">
    <text evidence="1">The sequence shown here is derived from an EMBL/GenBank/DDBJ whole genome shotgun (WGS) entry which is preliminary data.</text>
</comment>
<reference evidence="2" key="1">
    <citation type="journal article" date="2019" name="Int. J. Syst. Evol. Microbiol.">
        <title>The Global Catalogue of Microorganisms (GCM) 10K type strain sequencing project: providing services to taxonomists for standard genome sequencing and annotation.</title>
        <authorList>
            <consortium name="The Broad Institute Genomics Platform"/>
            <consortium name="The Broad Institute Genome Sequencing Center for Infectious Disease"/>
            <person name="Wu L."/>
            <person name="Ma J."/>
        </authorList>
    </citation>
    <scope>NUCLEOTIDE SEQUENCE [LARGE SCALE GENOMIC DNA]</scope>
    <source>
        <strain evidence="2">CCUG 62982</strain>
    </source>
</reference>
<organism evidence="1 2">
    <name type="scientific">Sphingomonas canadensis</name>
    <dbReference type="NCBI Taxonomy" id="1219257"/>
    <lineage>
        <taxon>Bacteria</taxon>
        <taxon>Pseudomonadati</taxon>
        <taxon>Pseudomonadota</taxon>
        <taxon>Alphaproteobacteria</taxon>
        <taxon>Sphingomonadales</taxon>
        <taxon>Sphingomonadaceae</taxon>
        <taxon>Sphingomonas</taxon>
    </lineage>
</organism>
<dbReference type="EMBL" id="JBHTJG010000010">
    <property type="protein sequence ID" value="MFD0948102.1"/>
    <property type="molecule type" value="Genomic_DNA"/>
</dbReference>
<accession>A0ABW3HAB4</accession>
<dbReference type="InterPro" id="IPR010064">
    <property type="entry name" value="HK97-gp10_tail"/>
</dbReference>
<gene>
    <name evidence="1" type="ORF">ACFQ1E_17295</name>
</gene>
<protein>
    <submittedName>
        <fullName evidence="1">HK97-gp10 family putative phage morphogenesis protein</fullName>
    </submittedName>
</protein>
<sequence>MQMGIAMVGLRELDAALAQLGEAVATRIGKQAIRAGADVLQDAWARGAPFRPGAREKTWTLASGEKRSAYYGHLTENIRVGAVRPKKENAIVFKVTTGDAFWAYMLEFGWTDRSGKQHKQPWASAIYEQMKDGMVSAAADTLRDGIEAERAKIAGRLKAGQRGLSAAAVRSLRQQGRIS</sequence>
<name>A0ABW3HAB4_9SPHN</name>
<evidence type="ECO:0000313" key="1">
    <source>
        <dbReference type="EMBL" id="MFD0948102.1"/>
    </source>
</evidence>
<evidence type="ECO:0000313" key="2">
    <source>
        <dbReference type="Proteomes" id="UP001596977"/>
    </source>
</evidence>